<keyword evidence="3" id="KW-1185">Reference proteome</keyword>
<evidence type="ECO:0000313" key="2">
    <source>
        <dbReference type="EMBL" id="OAA33200.1"/>
    </source>
</evidence>
<dbReference type="STRING" id="1081109.A0A166V274"/>
<comment type="caution">
    <text evidence="2">The sequence shown here is derived from an EMBL/GenBank/DDBJ whole genome shotgun (WGS) entry which is preliminary data.</text>
</comment>
<feature type="region of interest" description="Disordered" evidence="1">
    <location>
        <begin position="205"/>
        <end position="244"/>
    </location>
</feature>
<proteinExistence type="predicted"/>
<feature type="compositionally biased region" description="Basic and acidic residues" evidence="1">
    <location>
        <begin position="212"/>
        <end position="226"/>
    </location>
</feature>
<dbReference type="Proteomes" id="UP000078544">
    <property type="component" value="Unassembled WGS sequence"/>
</dbReference>
<name>A0A166V274_9HYPO</name>
<dbReference type="OrthoDB" id="3526284at2759"/>
<reference evidence="2 3" key="1">
    <citation type="journal article" date="2016" name="Genome Biol. Evol.">
        <title>Divergent and convergent evolution of fungal pathogenicity.</title>
        <authorList>
            <person name="Shang Y."/>
            <person name="Xiao G."/>
            <person name="Zheng P."/>
            <person name="Cen K."/>
            <person name="Zhan S."/>
            <person name="Wang C."/>
        </authorList>
    </citation>
    <scope>NUCLEOTIDE SEQUENCE [LARGE SCALE GENOMIC DNA]</scope>
    <source>
        <strain evidence="2 3">RCEF 2490</strain>
    </source>
</reference>
<sequence length="280" mass="30869">MAGQDSPPPPYSTTPSTGEILSHAALEPRYQGAEANSIFNSHLSSLRGQILSEQASRSSIREQQDYETLSLLVPEVEALIGSVASIHPPPALVEGILVPYDAIGEGWQLSDLDAKPDDCVTRVILVKRAAKMSGDKKPSPLPKPTNSDRQFDGWGGWEDRVTATASHQETNSWWSDEEMAHRLARHLQPKRALPSVDKKAFPAQTLQKSAAKKSERWSFFRADKPTTTKPSSSTASPSPPDDVAMTVKTEETTFRRQNQMGLWESKRGWGLVVVVNIRKT</sequence>
<evidence type="ECO:0000256" key="1">
    <source>
        <dbReference type="SAM" id="MobiDB-lite"/>
    </source>
</evidence>
<feature type="region of interest" description="Disordered" evidence="1">
    <location>
        <begin position="131"/>
        <end position="154"/>
    </location>
</feature>
<dbReference type="AlphaFoldDB" id="A0A166V274"/>
<dbReference type="EMBL" id="AZGY01000001">
    <property type="protein sequence ID" value="OAA33200.1"/>
    <property type="molecule type" value="Genomic_DNA"/>
</dbReference>
<organism evidence="2 3">
    <name type="scientific">Moelleriella libera RCEF 2490</name>
    <dbReference type="NCBI Taxonomy" id="1081109"/>
    <lineage>
        <taxon>Eukaryota</taxon>
        <taxon>Fungi</taxon>
        <taxon>Dikarya</taxon>
        <taxon>Ascomycota</taxon>
        <taxon>Pezizomycotina</taxon>
        <taxon>Sordariomycetes</taxon>
        <taxon>Hypocreomycetidae</taxon>
        <taxon>Hypocreales</taxon>
        <taxon>Clavicipitaceae</taxon>
        <taxon>Moelleriella</taxon>
    </lineage>
</organism>
<evidence type="ECO:0000313" key="3">
    <source>
        <dbReference type="Proteomes" id="UP000078544"/>
    </source>
</evidence>
<gene>
    <name evidence="2" type="ORF">AAL_00665</name>
</gene>
<feature type="compositionally biased region" description="Low complexity" evidence="1">
    <location>
        <begin position="227"/>
        <end position="236"/>
    </location>
</feature>
<protein>
    <recommendedName>
        <fullName evidence="4">NAD dependent epimerase/dehydratase family protein</fullName>
    </recommendedName>
</protein>
<evidence type="ECO:0008006" key="4">
    <source>
        <dbReference type="Google" id="ProtNLM"/>
    </source>
</evidence>
<accession>A0A166V274</accession>